<proteinExistence type="predicted"/>
<dbReference type="AlphaFoldDB" id="A0A1M6WY75"/>
<keyword evidence="2" id="KW-1003">Cell membrane</keyword>
<feature type="transmembrane region" description="Helical" evidence="6">
    <location>
        <begin position="442"/>
        <end position="462"/>
    </location>
</feature>
<dbReference type="EMBL" id="FRBD01000018">
    <property type="protein sequence ID" value="SHK98539.1"/>
    <property type="molecule type" value="Genomic_DNA"/>
</dbReference>
<sequence>MYLCTLIMFRIKKLDIYIAKQFGLLFAGTFFICQFVLMMQFLWRYVDELIGKGLSLEIMAQFFWYMGLMLMPQAFPLAILLSSLITFGNLGENSELTAIKAAGISLMQAFRSLIVISIIMAGISFYFQNIVGPQANQDFYRLLLGMKQKSPELEIPEGQFYSGIPSTNIYVQKKDLNTGMLYGIMIYRMTGSYEDQAIILADSGMMQSTAEKKHLLLTLYNGVWNENMRSQDLAGTADVPYRRETFVTKQIVMDFDGGFSMADIEDISGDARAKSLGKILHDKDSLQEYNDSVGRAYYEESARFFFKRAEVSNQDSVKIASQLANGNAKLDSMFLQLSDLKKQAAVRTAVSNAQSCATDLEMKGTFTKNMHRYYRTHVIQAIYKFTLAFTCIIFFFIGAPLGAIIRKGGLGVPVIISVLVFIVYYILDNTGMKMARDDQWTVWYGMTISTIVLTPIAAFFTYKSNNDSVVFNIDMYKQLFMRVLGLRSHRHIYRKEVIIEDPIYALDSFYLLQISKEIKEYSEEHKLLHLPNPIHVFFRPGDDQKIEQIVTKLEDVIDDLSNTKDAQILGSLNHYPIVATHAHTRPFRQKWLNIITGLILPLGIFFYLRMCRFRLRLRKDLNNILDTNHDVIERVAVYAAPAPRTFEDLENMPFVYELARNYEAQKHKD</sequence>
<feature type="transmembrane region" description="Helical" evidence="6">
    <location>
        <begin position="591"/>
        <end position="608"/>
    </location>
</feature>
<accession>A0A1M6WY75</accession>
<feature type="transmembrane region" description="Helical" evidence="6">
    <location>
        <begin position="410"/>
        <end position="427"/>
    </location>
</feature>
<evidence type="ECO:0000256" key="3">
    <source>
        <dbReference type="ARBA" id="ARBA00022692"/>
    </source>
</evidence>
<evidence type="ECO:0000313" key="7">
    <source>
        <dbReference type="EMBL" id="SHK98539.1"/>
    </source>
</evidence>
<dbReference type="GO" id="GO:0043190">
    <property type="term" value="C:ATP-binding cassette (ABC) transporter complex"/>
    <property type="evidence" value="ECO:0007669"/>
    <property type="project" value="TreeGrafter"/>
</dbReference>
<feature type="transmembrane region" description="Helical" evidence="6">
    <location>
        <begin position="21"/>
        <end position="43"/>
    </location>
</feature>
<keyword evidence="3 6" id="KW-0812">Transmembrane</keyword>
<evidence type="ECO:0000256" key="2">
    <source>
        <dbReference type="ARBA" id="ARBA00022475"/>
    </source>
</evidence>
<evidence type="ECO:0000313" key="8">
    <source>
        <dbReference type="Proteomes" id="UP000184130"/>
    </source>
</evidence>
<protein>
    <submittedName>
        <fullName evidence="7">Lipopolysaccharide export system permease protein</fullName>
    </submittedName>
</protein>
<dbReference type="PANTHER" id="PTHR33529">
    <property type="entry name" value="SLR0882 PROTEIN-RELATED"/>
    <property type="match status" value="1"/>
</dbReference>
<evidence type="ECO:0000256" key="4">
    <source>
        <dbReference type="ARBA" id="ARBA00022989"/>
    </source>
</evidence>
<comment type="subcellular location">
    <subcellularLocation>
        <location evidence="1">Cell membrane</location>
        <topology evidence="1">Multi-pass membrane protein</topology>
    </subcellularLocation>
</comment>
<reference evidence="7 8" key="1">
    <citation type="submission" date="2016-11" db="EMBL/GenBank/DDBJ databases">
        <authorList>
            <person name="Jaros S."/>
            <person name="Januszkiewicz K."/>
            <person name="Wedrychowicz H."/>
        </authorList>
    </citation>
    <scope>NUCLEOTIDE SEQUENCE [LARGE SCALE GENOMIC DNA]</scope>
    <source>
        <strain evidence="7 8">KHT3</strain>
    </source>
</reference>
<feature type="transmembrane region" description="Helical" evidence="6">
    <location>
        <begin position="63"/>
        <end position="88"/>
    </location>
</feature>
<name>A0A1M6WY75_XYLRU</name>
<evidence type="ECO:0000256" key="6">
    <source>
        <dbReference type="SAM" id="Phobius"/>
    </source>
</evidence>
<feature type="transmembrane region" description="Helical" evidence="6">
    <location>
        <begin position="381"/>
        <end position="403"/>
    </location>
</feature>
<dbReference type="Proteomes" id="UP000184130">
    <property type="component" value="Unassembled WGS sequence"/>
</dbReference>
<organism evidence="7 8">
    <name type="scientific">Xylanibacter ruminicola</name>
    <name type="common">Prevotella ruminicola</name>
    <dbReference type="NCBI Taxonomy" id="839"/>
    <lineage>
        <taxon>Bacteria</taxon>
        <taxon>Pseudomonadati</taxon>
        <taxon>Bacteroidota</taxon>
        <taxon>Bacteroidia</taxon>
        <taxon>Bacteroidales</taxon>
        <taxon>Prevotellaceae</taxon>
        <taxon>Xylanibacter</taxon>
    </lineage>
</organism>
<dbReference type="InterPro" id="IPR005495">
    <property type="entry name" value="LptG/LptF_permease"/>
</dbReference>
<keyword evidence="4 6" id="KW-1133">Transmembrane helix</keyword>
<dbReference type="PANTHER" id="PTHR33529:SF6">
    <property type="entry name" value="YJGP_YJGQ FAMILY PERMEASE"/>
    <property type="match status" value="1"/>
</dbReference>
<evidence type="ECO:0000256" key="5">
    <source>
        <dbReference type="ARBA" id="ARBA00023136"/>
    </source>
</evidence>
<gene>
    <name evidence="7" type="ORF">SAMN05216463_11860</name>
</gene>
<dbReference type="Pfam" id="PF03739">
    <property type="entry name" value="LptF_LptG"/>
    <property type="match status" value="1"/>
</dbReference>
<dbReference type="GO" id="GO:0015920">
    <property type="term" value="P:lipopolysaccharide transport"/>
    <property type="evidence" value="ECO:0007669"/>
    <property type="project" value="TreeGrafter"/>
</dbReference>
<evidence type="ECO:0000256" key="1">
    <source>
        <dbReference type="ARBA" id="ARBA00004651"/>
    </source>
</evidence>
<keyword evidence="5 6" id="KW-0472">Membrane</keyword>